<evidence type="ECO:0000256" key="5">
    <source>
        <dbReference type="ARBA" id="ARBA00023040"/>
    </source>
</evidence>
<dbReference type="InterPro" id="IPR000276">
    <property type="entry name" value="GPCR_Rhodpsn"/>
</dbReference>
<dbReference type="GO" id="GO:0004930">
    <property type="term" value="F:G protein-coupled receptor activity"/>
    <property type="evidence" value="ECO:0007669"/>
    <property type="project" value="UniProtKB-KW"/>
</dbReference>
<dbReference type="PANTHER" id="PTHR24248:SF123">
    <property type="entry name" value="G-PROTEIN COUPLED RECEPTORS FAMILY 1 PROFILE DOMAIN-CONTAINING PROTEIN"/>
    <property type="match status" value="1"/>
</dbReference>
<dbReference type="Pfam" id="PF00001">
    <property type="entry name" value="7tm_1"/>
    <property type="match status" value="1"/>
</dbReference>
<dbReference type="PANTHER" id="PTHR24248">
    <property type="entry name" value="ADRENERGIC RECEPTOR-RELATED G-PROTEIN COUPLED RECEPTOR"/>
    <property type="match status" value="1"/>
</dbReference>
<gene>
    <name evidence="11" type="ORF">KC01_LOCUS9980</name>
</gene>
<evidence type="ECO:0000256" key="8">
    <source>
        <dbReference type="ARBA" id="ARBA00023224"/>
    </source>
</evidence>
<reference evidence="11 12" key="1">
    <citation type="submission" date="2024-04" db="EMBL/GenBank/DDBJ databases">
        <authorList>
            <person name="Waldvogel A.-M."/>
            <person name="Schoenle A."/>
        </authorList>
    </citation>
    <scope>NUCLEOTIDE SEQUENCE [LARGE SCALE GENOMIC DNA]</scope>
</reference>
<evidence type="ECO:0000313" key="11">
    <source>
        <dbReference type="EMBL" id="CAL1578876.1"/>
    </source>
</evidence>
<evidence type="ECO:0000256" key="4">
    <source>
        <dbReference type="ARBA" id="ARBA00022989"/>
    </source>
</evidence>
<dbReference type="SUPFAM" id="SSF81321">
    <property type="entry name" value="Family A G protein-coupled receptor-like"/>
    <property type="match status" value="1"/>
</dbReference>
<dbReference type="PRINTS" id="PR00237">
    <property type="entry name" value="GPCRRHODOPSN"/>
</dbReference>
<keyword evidence="6 9" id="KW-0472">Membrane</keyword>
<proteinExistence type="predicted"/>
<accession>A0AAV2JRE5</accession>
<keyword evidence="2" id="KW-1003">Cell membrane</keyword>
<feature type="transmembrane region" description="Helical" evidence="9">
    <location>
        <begin position="69"/>
        <end position="88"/>
    </location>
</feature>
<evidence type="ECO:0000256" key="3">
    <source>
        <dbReference type="ARBA" id="ARBA00022692"/>
    </source>
</evidence>
<keyword evidence="5" id="KW-0297">G-protein coupled receptor</keyword>
<dbReference type="Gene3D" id="1.20.1070.10">
    <property type="entry name" value="Rhodopsin 7-helix transmembrane proteins"/>
    <property type="match status" value="1"/>
</dbReference>
<dbReference type="AlphaFoldDB" id="A0AAV2JRE5"/>
<name>A0AAV2JRE5_KNICA</name>
<keyword evidence="8" id="KW-0807">Transducer</keyword>
<evidence type="ECO:0000256" key="2">
    <source>
        <dbReference type="ARBA" id="ARBA00022475"/>
    </source>
</evidence>
<evidence type="ECO:0000259" key="10">
    <source>
        <dbReference type="PROSITE" id="PS50262"/>
    </source>
</evidence>
<keyword evidence="4 9" id="KW-1133">Transmembrane helix</keyword>
<organism evidence="11 12">
    <name type="scientific">Knipowitschia caucasica</name>
    <name type="common">Caucasian dwarf goby</name>
    <name type="synonym">Pomatoschistus caucasicus</name>
    <dbReference type="NCBI Taxonomy" id="637954"/>
    <lineage>
        <taxon>Eukaryota</taxon>
        <taxon>Metazoa</taxon>
        <taxon>Chordata</taxon>
        <taxon>Craniata</taxon>
        <taxon>Vertebrata</taxon>
        <taxon>Euteleostomi</taxon>
        <taxon>Actinopterygii</taxon>
        <taxon>Neopterygii</taxon>
        <taxon>Teleostei</taxon>
        <taxon>Neoteleostei</taxon>
        <taxon>Acanthomorphata</taxon>
        <taxon>Gobiaria</taxon>
        <taxon>Gobiiformes</taxon>
        <taxon>Gobioidei</taxon>
        <taxon>Gobiidae</taxon>
        <taxon>Gobiinae</taxon>
        <taxon>Knipowitschia</taxon>
    </lineage>
</organism>
<evidence type="ECO:0000256" key="1">
    <source>
        <dbReference type="ARBA" id="ARBA00004651"/>
    </source>
</evidence>
<evidence type="ECO:0000313" key="12">
    <source>
        <dbReference type="Proteomes" id="UP001497482"/>
    </source>
</evidence>
<comment type="subcellular location">
    <subcellularLocation>
        <location evidence="1">Cell membrane</location>
        <topology evidence="1">Multi-pass membrane protein</topology>
    </subcellularLocation>
</comment>
<dbReference type="Proteomes" id="UP001497482">
    <property type="component" value="Chromosome 13"/>
</dbReference>
<keyword evidence="3 9" id="KW-0812">Transmembrane</keyword>
<sequence length="97" mass="10494">MENSSLRTTNLSVWSDLEVGEAGEAGVSGVRVLVGCVLFLLIVSTLLGNTLVCAAVVKFRHLRSKVTNFFVISLAVSDLFVAVLVMPWEAITEVRVE</sequence>
<feature type="transmembrane region" description="Helical" evidence="9">
    <location>
        <begin position="32"/>
        <end position="57"/>
    </location>
</feature>
<evidence type="ECO:0000256" key="6">
    <source>
        <dbReference type="ARBA" id="ARBA00023136"/>
    </source>
</evidence>
<keyword evidence="12" id="KW-1185">Reference proteome</keyword>
<feature type="domain" description="G-protein coupled receptors family 1 profile" evidence="10">
    <location>
        <begin position="48"/>
        <end position="97"/>
    </location>
</feature>
<dbReference type="GO" id="GO:0043410">
    <property type="term" value="P:positive regulation of MAPK cascade"/>
    <property type="evidence" value="ECO:0007669"/>
    <property type="project" value="TreeGrafter"/>
</dbReference>
<dbReference type="InterPro" id="IPR017452">
    <property type="entry name" value="GPCR_Rhodpsn_7TM"/>
</dbReference>
<dbReference type="PROSITE" id="PS50262">
    <property type="entry name" value="G_PROTEIN_RECEP_F1_2"/>
    <property type="match status" value="1"/>
</dbReference>
<dbReference type="GO" id="GO:0005886">
    <property type="term" value="C:plasma membrane"/>
    <property type="evidence" value="ECO:0007669"/>
    <property type="project" value="UniProtKB-SubCell"/>
</dbReference>
<evidence type="ECO:0000256" key="9">
    <source>
        <dbReference type="SAM" id="Phobius"/>
    </source>
</evidence>
<dbReference type="GO" id="GO:0071880">
    <property type="term" value="P:adenylate cyclase-activating adrenergic receptor signaling pathway"/>
    <property type="evidence" value="ECO:0007669"/>
    <property type="project" value="TreeGrafter"/>
</dbReference>
<protein>
    <recommendedName>
        <fullName evidence="10">G-protein coupled receptors family 1 profile domain-containing protein</fullName>
    </recommendedName>
</protein>
<dbReference type="EMBL" id="OZ035835">
    <property type="protein sequence ID" value="CAL1578876.1"/>
    <property type="molecule type" value="Genomic_DNA"/>
</dbReference>
<keyword evidence="7" id="KW-0675">Receptor</keyword>
<evidence type="ECO:0000256" key="7">
    <source>
        <dbReference type="ARBA" id="ARBA00023170"/>
    </source>
</evidence>